<evidence type="ECO:0000259" key="7">
    <source>
        <dbReference type="PROSITE" id="PS51371"/>
    </source>
</evidence>
<feature type="compositionally biased region" description="Polar residues" evidence="6">
    <location>
        <begin position="221"/>
        <end position="235"/>
    </location>
</feature>
<feature type="compositionally biased region" description="Acidic residues" evidence="6">
    <location>
        <begin position="628"/>
        <end position="641"/>
    </location>
</feature>
<feature type="compositionally biased region" description="Polar residues" evidence="6">
    <location>
        <begin position="167"/>
        <end position="187"/>
    </location>
</feature>
<proteinExistence type="inferred from homology"/>
<gene>
    <name evidence="8" type="ORF">LARSCL_LOCUS2570</name>
</gene>
<feature type="region of interest" description="Disordered" evidence="6">
    <location>
        <begin position="608"/>
        <end position="641"/>
    </location>
</feature>
<dbReference type="GO" id="GO:0019901">
    <property type="term" value="F:protein kinase binding"/>
    <property type="evidence" value="ECO:0007669"/>
    <property type="project" value="TreeGrafter"/>
</dbReference>
<feature type="domain" description="CBS" evidence="7">
    <location>
        <begin position="477"/>
        <end position="539"/>
    </location>
</feature>
<dbReference type="CDD" id="cd04641">
    <property type="entry name" value="CBS_euAMPK_gamma-like_repeat2"/>
    <property type="match status" value="1"/>
</dbReference>
<keyword evidence="3 5" id="KW-0129">CBS domain</keyword>
<organism evidence="8 9">
    <name type="scientific">Larinioides sclopetarius</name>
    <dbReference type="NCBI Taxonomy" id="280406"/>
    <lineage>
        <taxon>Eukaryota</taxon>
        <taxon>Metazoa</taxon>
        <taxon>Ecdysozoa</taxon>
        <taxon>Arthropoda</taxon>
        <taxon>Chelicerata</taxon>
        <taxon>Arachnida</taxon>
        <taxon>Araneae</taxon>
        <taxon>Araneomorphae</taxon>
        <taxon>Entelegynae</taxon>
        <taxon>Araneoidea</taxon>
        <taxon>Araneidae</taxon>
        <taxon>Larinioides</taxon>
    </lineage>
</organism>
<feature type="domain" description="CBS" evidence="7">
    <location>
        <begin position="404"/>
        <end position="462"/>
    </location>
</feature>
<feature type="compositionally biased region" description="Polar residues" evidence="6">
    <location>
        <begin position="96"/>
        <end position="112"/>
    </location>
</feature>
<dbReference type="FunFam" id="3.10.580.10:FF:000003">
    <property type="entry name" value="Protein kinase AMP-activated non-catalytic subunit gamma 1"/>
    <property type="match status" value="1"/>
</dbReference>
<dbReference type="AlphaFoldDB" id="A0AAV1Z2J0"/>
<dbReference type="PANTHER" id="PTHR13780:SF35">
    <property type="entry name" value="LD22662P"/>
    <property type="match status" value="1"/>
</dbReference>
<dbReference type="GO" id="GO:0005737">
    <property type="term" value="C:cytoplasm"/>
    <property type="evidence" value="ECO:0007669"/>
    <property type="project" value="TreeGrafter"/>
</dbReference>
<feature type="domain" description="CBS" evidence="7">
    <location>
        <begin position="551"/>
        <end position="608"/>
    </location>
</feature>
<evidence type="ECO:0000256" key="3">
    <source>
        <dbReference type="ARBA" id="ARBA00023122"/>
    </source>
</evidence>
<feature type="compositionally biased region" description="Basic and acidic residues" evidence="6">
    <location>
        <begin position="137"/>
        <end position="147"/>
    </location>
</feature>
<comment type="similarity">
    <text evidence="1">Belongs to the 5'-AMP-activated protein kinase gamma subunit family.</text>
</comment>
<dbReference type="GO" id="GO:0031588">
    <property type="term" value="C:nucleotide-activated protein kinase complex"/>
    <property type="evidence" value="ECO:0007669"/>
    <property type="project" value="TreeGrafter"/>
</dbReference>
<dbReference type="Pfam" id="PF00571">
    <property type="entry name" value="CBS"/>
    <property type="match status" value="3"/>
</dbReference>
<dbReference type="CDD" id="cd04618">
    <property type="entry name" value="CBS_euAMPK_gamma-like_repeat1"/>
    <property type="match status" value="1"/>
</dbReference>
<keyword evidence="9" id="KW-1185">Reference proteome</keyword>
<feature type="region of interest" description="Disordered" evidence="6">
    <location>
        <begin position="82"/>
        <end position="205"/>
    </location>
</feature>
<dbReference type="SMART" id="SM00116">
    <property type="entry name" value="CBS"/>
    <property type="match status" value="4"/>
</dbReference>
<dbReference type="InterPro" id="IPR050511">
    <property type="entry name" value="AMPK_gamma/SDS23_families"/>
</dbReference>
<evidence type="ECO:0000256" key="4">
    <source>
        <dbReference type="ARBA" id="ARBA00025878"/>
    </source>
</evidence>
<evidence type="ECO:0000313" key="8">
    <source>
        <dbReference type="EMBL" id="CAL1265511.1"/>
    </source>
</evidence>
<name>A0AAV1Z2J0_9ARAC</name>
<dbReference type="GO" id="GO:0016208">
    <property type="term" value="F:AMP binding"/>
    <property type="evidence" value="ECO:0007669"/>
    <property type="project" value="TreeGrafter"/>
</dbReference>
<dbReference type="GO" id="GO:0005634">
    <property type="term" value="C:nucleus"/>
    <property type="evidence" value="ECO:0007669"/>
    <property type="project" value="TreeGrafter"/>
</dbReference>
<feature type="compositionally biased region" description="Low complexity" evidence="6">
    <location>
        <begin position="236"/>
        <end position="247"/>
    </location>
</feature>
<evidence type="ECO:0000256" key="5">
    <source>
        <dbReference type="PROSITE-ProRule" id="PRU00703"/>
    </source>
</evidence>
<comment type="subunit">
    <text evidence="4">AMPK is a heterotrimer of an alpha catalytic subunit (PRKAA1 or PRKAA2), a beta (PRKAB1 or PRKAB2) and a gamma non-catalytic subunits (PRKAG1, PRKAG2 or PRKAG3). Interacts with FNIP1 and FNIP2.</text>
</comment>
<dbReference type="InterPro" id="IPR000644">
    <property type="entry name" value="CBS_dom"/>
</dbReference>
<accession>A0AAV1Z2J0</accession>
<evidence type="ECO:0000256" key="1">
    <source>
        <dbReference type="ARBA" id="ARBA00006750"/>
    </source>
</evidence>
<dbReference type="Gene3D" id="3.10.580.10">
    <property type="entry name" value="CBS-domain"/>
    <property type="match status" value="2"/>
</dbReference>
<dbReference type="PANTHER" id="PTHR13780">
    <property type="entry name" value="AMP-ACTIVATED PROTEIN KINASE, GAMMA REGULATORY SUBUNIT"/>
    <property type="match status" value="1"/>
</dbReference>
<feature type="domain" description="CBS" evidence="7">
    <location>
        <begin position="321"/>
        <end position="383"/>
    </location>
</feature>
<feature type="region of interest" description="Disordered" evidence="6">
    <location>
        <begin position="219"/>
        <end position="279"/>
    </location>
</feature>
<dbReference type="GO" id="GO:0019887">
    <property type="term" value="F:protein kinase regulator activity"/>
    <property type="evidence" value="ECO:0007669"/>
    <property type="project" value="TreeGrafter"/>
</dbReference>
<dbReference type="InterPro" id="IPR046342">
    <property type="entry name" value="CBS_dom_sf"/>
</dbReference>
<dbReference type="SUPFAM" id="SSF54631">
    <property type="entry name" value="CBS-domain pair"/>
    <property type="match status" value="2"/>
</dbReference>
<evidence type="ECO:0000256" key="2">
    <source>
        <dbReference type="ARBA" id="ARBA00022737"/>
    </source>
</evidence>
<dbReference type="EMBL" id="CAXIEN010000017">
    <property type="protein sequence ID" value="CAL1265511.1"/>
    <property type="molecule type" value="Genomic_DNA"/>
</dbReference>
<comment type="caution">
    <text evidence="8">The sequence shown here is derived from an EMBL/GenBank/DDBJ whole genome shotgun (WGS) entry which is preliminary data.</text>
</comment>
<evidence type="ECO:0000256" key="6">
    <source>
        <dbReference type="SAM" id="MobiDB-lite"/>
    </source>
</evidence>
<protein>
    <recommendedName>
        <fullName evidence="7">CBS domain-containing protein</fullName>
    </recommendedName>
</protein>
<sequence>MCLSTFRHPMKEYPPLCTQVEPYLLPLAEEDEDEDKILKFELDTVDGSATIHSNDLPLLVLPTIVTEDYDTRMVLPDDHVTDRERMRSLSGGAKASATNSPGSSRESLTGTLTGRFRRQSGDDAHGKKSGNAVFDVFRPRSKSDSKSKRPTFMSSFRSSMMASGGSLSRSTVVSPTSPLATHSTPPAHNNILVEPHRPRSGSDSRGAVSKMFEMLRHRSHSVTSDLKNKTKLGTNSSSSSSSSTTSSGALLRRHSIDPDRRRTIGNHAGGKSPDDHHTTLIHRGLPLHADPLCDKIDIEDLGEDENLVFVKFFKCYRCYDLIPVSAKLVVFDTQLLVKKAFFALVHNGVRAAPLWDSATQSFVGMLTITDFINILRTYYKSPFVQMEELEEHKLETWRSVLKERSRPLVSISPDASLLDAIKALIQNRVHRLPVIDPATDNVLYVITHKRILKFLFLYYHELPHPSYMNSTLGELKIGTYDKIATVKTSTPVISALNEFVDRRVSALPVVDDSGKVVDIYAKFDVINLAAEKTYNNLDITVKKALEHRDQYFEGVLKCTLDETFAAILQRIVKAEVHRLVVVNNEDHVIGMISLSDILSYLVLRYTEEAKSPPENDSSVFVEDKLTEEQEEPEENATTPEE</sequence>
<feature type="compositionally biased region" description="Low complexity" evidence="6">
    <location>
        <begin position="150"/>
        <end position="166"/>
    </location>
</feature>
<keyword evidence="2" id="KW-0677">Repeat</keyword>
<dbReference type="PROSITE" id="PS51371">
    <property type="entry name" value="CBS"/>
    <property type="match status" value="4"/>
</dbReference>
<evidence type="ECO:0000313" key="9">
    <source>
        <dbReference type="Proteomes" id="UP001497382"/>
    </source>
</evidence>
<reference evidence="8 9" key="1">
    <citation type="submission" date="2024-04" db="EMBL/GenBank/DDBJ databases">
        <authorList>
            <person name="Rising A."/>
            <person name="Reimegard J."/>
            <person name="Sonavane S."/>
            <person name="Akerstrom W."/>
            <person name="Nylinder S."/>
            <person name="Hedman E."/>
            <person name="Kallberg Y."/>
        </authorList>
    </citation>
    <scope>NUCLEOTIDE SEQUENCE [LARGE SCALE GENOMIC DNA]</scope>
</reference>
<dbReference type="Proteomes" id="UP001497382">
    <property type="component" value="Unassembled WGS sequence"/>
</dbReference>